<evidence type="ECO:0000313" key="3">
    <source>
        <dbReference type="Proteomes" id="UP000092154"/>
    </source>
</evidence>
<evidence type="ECO:0000313" key="2">
    <source>
        <dbReference type="EMBL" id="OAX33272.1"/>
    </source>
</evidence>
<dbReference type="InParanoid" id="A0A1B7ML06"/>
<organism evidence="2 3">
    <name type="scientific">Rhizopogon vinicolor AM-OR11-026</name>
    <dbReference type="NCBI Taxonomy" id="1314800"/>
    <lineage>
        <taxon>Eukaryota</taxon>
        <taxon>Fungi</taxon>
        <taxon>Dikarya</taxon>
        <taxon>Basidiomycota</taxon>
        <taxon>Agaricomycotina</taxon>
        <taxon>Agaricomycetes</taxon>
        <taxon>Agaricomycetidae</taxon>
        <taxon>Boletales</taxon>
        <taxon>Suillineae</taxon>
        <taxon>Rhizopogonaceae</taxon>
        <taxon>Rhizopogon</taxon>
    </lineage>
</organism>
<feature type="region of interest" description="Disordered" evidence="1">
    <location>
        <begin position="1"/>
        <end position="40"/>
    </location>
</feature>
<protein>
    <submittedName>
        <fullName evidence="2">Uncharacterized protein</fullName>
    </submittedName>
</protein>
<accession>A0A1B7ML06</accession>
<reference evidence="2 3" key="1">
    <citation type="submission" date="2016-06" db="EMBL/GenBank/DDBJ databases">
        <title>Comparative genomics of the ectomycorrhizal sister species Rhizopogon vinicolor and Rhizopogon vesiculosus (Basidiomycota: Boletales) reveals a divergence of the mating type B locus.</title>
        <authorList>
            <consortium name="DOE Joint Genome Institute"/>
            <person name="Mujic A.B."/>
            <person name="Kuo A."/>
            <person name="Tritt A."/>
            <person name="Lipzen A."/>
            <person name="Chen C."/>
            <person name="Johnson J."/>
            <person name="Sharma A."/>
            <person name="Barry K."/>
            <person name="Grigoriev I.V."/>
            <person name="Spatafora J.W."/>
        </authorList>
    </citation>
    <scope>NUCLEOTIDE SEQUENCE [LARGE SCALE GENOMIC DNA]</scope>
    <source>
        <strain evidence="2 3">AM-OR11-026</strain>
    </source>
</reference>
<dbReference type="EMBL" id="KV448800">
    <property type="protein sequence ID" value="OAX33272.1"/>
    <property type="molecule type" value="Genomic_DNA"/>
</dbReference>
<feature type="compositionally biased region" description="Low complexity" evidence="1">
    <location>
        <begin position="15"/>
        <end position="36"/>
    </location>
</feature>
<feature type="compositionally biased region" description="Polar residues" evidence="1">
    <location>
        <begin position="1"/>
        <end position="13"/>
    </location>
</feature>
<proteinExistence type="predicted"/>
<dbReference type="AlphaFoldDB" id="A0A1B7ML06"/>
<gene>
    <name evidence="2" type="ORF">K503DRAFT_775791</name>
</gene>
<name>A0A1B7ML06_9AGAM</name>
<dbReference type="Proteomes" id="UP000092154">
    <property type="component" value="Unassembled WGS sequence"/>
</dbReference>
<keyword evidence="3" id="KW-1185">Reference proteome</keyword>
<sequence>MQDVTGNQVNGSSQPGGTAAGVQGPQQAPPTQTQGQNSAAGADEFVIGCCGFYLVRRRS</sequence>
<evidence type="ECO:0000256" key="1">
    <source>
        <dbReference type="SAM" id="MobiDB-lite"/>
    </source>
</evidence>